<keyword evidence="3" id="KW-1185">Reference proteome</keyword>
<evidence type="ECO:0000256" key="1">
    <source>
        <dbReference type="SAM" id="SignalP"/>
    </source>
</evidence>
<name>A0A975J070_9BACT</name>
<keyword evidence="1" id="KW-0732">Signal</keyword>
<proteinExistence type="predicted"/>
<dbReference type="PROSITE" id="PS51257">
    <property type="entry name" value="PROKAR_LIPOPROTEIN"/>
    <property type="match status" value="1"/>
</dbReference>
<protein>
    <submittedName>
        <fullName evidence="2">Uncharacterized protein</fullName>
    </submittedName>
</protein>
<sequence>MNLKNWKSFHLAALTLACLAFGGHATAADVLNGGFDTATGNLADNWNSLGGSVRGGSQGGYGWTTSYFGGTYPTNSTFCTTMAGPVRQDLTGPDSTFVAGTTYTIQAALFSASNYTSSNTAKIMWSLALTADGTAVARDQWFSDEFTSQTIANGGNIPNDHILQVTSTSTGLKMVTIAYTATAADAGKVIGVQLGGDTSVKYTLGSGAPVPDDYFGMMDSITVSASNNAILTQFSSDKTVIDNSPVTLSWTVANPGSMASLSLSDGSGSVDVIPNTNPTTGVGSITFSPAATTTYTLTLNGTSSLQCTVSGGTIGSFTSGRGLSLIKDGNQVVLSWQVQPTSPASLTLSDGSSTYDVTSMTNPTTGAGTGSFTVPATSTIFTLNLNYGSGTKSLRVLREAANTGAFTINKVKYAVGETTTATWSGVTGNPDSWVGIYAATAQIQAQYSTQWNYLNGTKTTGGNVTSGSMGFTLPEGDYYAVLLLDGGYTVEKGPIFFRVTNPANEVPEILKVVSSSLTGGNFNLTWESKAGYIYRIYTSPTLAGNPEQDWELLENAWPSQGDGTTSYADELPVPAPERRFYKIFGTAP</sequence>
<reference evidence="2" key="1">
    <citation type="submission" date="2021-04" db="EMBL/GenBank/DDBJ databases">
        <title>Luteolibacter sp. 32A isolated from the skin of an Anderson's salamander (Ambystoma andersonii).</title>
        <authorList>
            <person name="Spergser J."/>
            <person name="Busse H.-J."/>
        </authorList>
    </citation>
    <scope>NUCLEOTIDE SEQUENCE</scope>
    <source>
        <strain evidence="2">32A</strain>
    </source>
</reference>
<dbReference type="KEGG" id="lamb:KBB96_01615"/>
<dbReference type="RefSeq" id="WP_211631742.1">
    <property type="nucleotide sequence ID" value="NZ_CP073100.1"/>
</dbReference>
<dbReference type="EMBL" id="CP073100">
    <property type="protein sequence ID" value="QUE51603.1"/>
    <property type="molecule type" value="Genomic_DNA"/>
</dbReference>
<dbReference type="Proteomes" id="UP000676169">
    <property type="component" value="Chromosome"/>
</dbReference>
<feature type="signal peptide" evidence="1">
    <location>
        <begin position="1"/>
        <end position="27"/>
    </location>
</feature>
<accession>A0A975J070</accession>
<organism evidence="2 3">
    <name type="scientific">Luteolibacter ambystomatis</name>
    <dbReference type="NCBI Taxonomy" id="2824561"/>
    <lineage>
        <taxon>Bacteria</taxon>
        <taxon>Pseudomonadati</taxon>
        <taxon>Verrucomicrobiota</taxon>
        <taxon>Verrucomicrobiia</taxon>
        <taxon>Verrucomicrobiales</taxon>
        <taxon>Verrucomicrobiaceae</taxon>
        <taxon>Luteolibacter</taxon>
    </lineage>
</organism>
<evidence type="ECO:0000313" key="3">
    <source>
        <dbReference type="Proteomes" id="UP000676169"/>
    </source>
</evidence>
<gene>
    <name evidence="2" type="ORF">KBB96_01615</name>
</gene>
<evidence type="ECO:0000313" key="2">
    <source>
        <dbReference type="EMBL" id="QUE51603.1"/>
    </source>
</evidence>
<dbReference type="AlphaFoldDB" id="A0A975J070"/>
<feature type="chain" id="PRO_5036848757" evidence="1">
    <location>
        <begin position="28"/>
        <end position="588"/>
    </location>
</feature>